<reference evidence="5" key="1">
    <citation type="submission" date="2019-08" db="EMBL/GenBank/DDBJ databases">
        <title>The genome of the North American firefly Photinus pyralis.</title>
        <authorList>
            <consortium name="Photinus pyralis genome working group"/>
            <person name="Fallon T.R."/>
            <person name="Sander Lower S.E."/>
            <person name="Weng J.-K."/>
        </authorList>
    </citation>
    <scope>NUCLEOTIDE SEQUENCE</scope>
    <source>
        <strain evidence="5">TRF0915ILg1</strain>
        <tissue evidence="5">Whole body</tissue>
    </source>
</reference>
<dbReference type="GO" id="GO:0043130">
    <property type="term" value="F:ubiquitin binding"/>
    <property type="evidence" value="ECO:0007669"/>
    <property type="project" value="InterPro"/>
</dbReference>
<dbReference type="InterPro" id="IPR023340">
    <property type="entry name" value="UMA"/>
</dbReference>
<dbReference type="PROSITE" id="PS51497">
    <property type="entry name" value="UMA"/>
    <property type="match status" value="1"/>
</dbReference>
<feature type="coiled-coil region" evidence="1">
    <location>
        <begin position="77"/>
        <end position="104"/>
    </location>
</feature>
<dbReference type="PANTHER" id="PTHR15960:SF5">
    <property type="entry name" value="LD44032P"/>
    <property type="match status" value="1"/>
</dbReference>
<sequence>MSHREGQESQPGYMDGVCVKISEKYKPPPKINLAVTYSQRLSLNSQVRDGMIPYDFSLETKIKERVKELRNARKLIHEERKDRLEKIKEARQKYEEDKTTKLSENINVSDKEKEIFSVSSELNETEARNLDSTQVPQILSTPATINTGVLYPTSYSHILTPTPLTTNCTSQAFTCKPSDKSPFNISEFEADTSSPFDNMELKTINDIEELAQVLKKDDSINTSFNTPYTVTQIYSNYVPLPSISTHSNIHSNYIPQETLNTNQHYATYSTIPHSSVTSIPSYGQPTATTMYNNLNGYYYTPDILQSNLNFRPFTYNNIQSDNSSDSSPPQTKIEENKKSAFRSVPDIMKALEAELDNTHIYKTNHHTPIIENHRHKVTRPMNSEDSSNEQITKCAELEDPYELLPKNLQHLSKNISSMGFPLPRVARACKALGEDHKKIVEHLLAMSELLDLGFSEKDVSNALLQCNNDRDKALDILIK</sequence>
<comment type="caution">
    <text evidence="5">The sequence shown here is derived from an EMBL/GenBank/DDBJ whole genome shotgun (WGS) entry which is preliminary data.</text>
</comment>
<dbReference type="PANTHER" id="PTHR15960">
    <property type="entry name" value="LD44032P"/>
    <property type="match status" value="1"/>
</dbReference>
<protein>
    <recommendedName>
        <fullName evidence="7">Ubiquitin-associated protein 1</fullName>
    </recommendedName>
</protein>
<organism evidence="5 6">
    <name type="scientific">Ignelater luminosus</name>
    <name type="common">Cucubano</name>
    <name type="synonym">Pyrophorus luminosus</name>
    <dbReference type="NCBI Taxonomy" id="2038154"/>
    <lineage>
        <taxon>Eukaryota</taxon>
        <taxon>Metazoa</taxon>
        <taxon>Ecdysozoa</taxon>
        <taxon>Arthropoda</taxon>
        <taxon>Hexapoda</taxon>
        <taxon>Insecta</taxon>
        <taxon>Pterygota</taxon>
        <taxon>Neoptera</taxon>
        <taxon>Endopterygota</taxon>
        <taxon>Coleoptera</taxon>
        <taxon>Polyphaga</taxon>
        <taxon>Elateriformia</taxon>
        <taxon>Elateroidea</taxon>
        <taxon>Elateridae</taxon>
        <taxon>Agrypninae</taxon>
        <taxon>Pyrophorini</taxon>
        <taxon>Ignelater</taxon>
    </lineage>
</organism>
<evidence type="ECO:0000313" key="6">
    <source>
        <dbReference type="Proteomes" id="UP000801492"/>
    </source>
</evidence>
<dbReference type="EMBL" id="VTPC01090588">
    <property type="protein sequence ID" value="KAF2882770.1"/>
    <property type="molecule type" value="Genomic_DNA"/>
</dbReference>
<gene>
    <name evidence="5" type="ORF">ILUMI_23394</name>
</gene>
<dbReference type="InterPro" id="IPR015940">
    <property type="entry name" value="UBA"/>
</dbReference>
<feature type="region of interest" description="Disordered" evidence="2">
    <location>
        <begin position="319"/>
        <end position="339"/>
    </location>
</feature>
<name>A0A8K0C866_IGNLU</name>
<keyword evidence="1" id="KW-0175">Coiled coil</keyword>
<dbReference type="AlphaFoldDB" id="A0A8K0C866"/>
<dbReference type="GO" id="GO:0000813">
    <property type="term" value="C:ESCRT I complex"/>
    <property type="evidence" value="ECO:0007669"/>
    <property type="project" value="InterPro"/>
</dbReference>
<dbReference type="SUPFAM" id="SSF46934">
    <property type="entry name" value="UBA-like"/>
    <property type="match status" value="1"/>
</dbReference>
<dbReference type="InterPro" id="IPR038870">
    <property type="entry name" value="UBAP1"/>
</dbReference>
<evidence type="ECO:0000256" key="1">
    <source>
        <dbReference type="SAM" id="Coils"/>
    </source>
</evidence>
<dbReference type="Gene3D" id="1.20.120.1920">
    <property type="entry name" value="UBAP1 SOUBA domain"/>
    <property type="match status" value="1"/>
</dbReference>
<proteinExistence type="predicted"/>
<evidence type="ECO:0000256" key="2">
    <source>
        <dbReference type="SAM" id="MobiDB-lite"/>
    </source>
</evidence>
<feature type="domain" description="UBA" evidence="3">
    <location>
        <begin position="438"/>
        <end position="479"/>
    </location>
</feature>
<dbReference type="Proteomes" id="UP000801492">
    <property type="component" value="Unassembled WGS sequence"/>
</dbReference>
<feature type="compositionally biased region" description="Low complexity" evidence="2">
    <location>
        <begin position="319"/>
        <end position="330"/>
    </location>
</feature>
<evidence type="ECO:0000259" key="4">
    <source>
        <dbReference type="PROSITE" id="PS51497"/>
    </source>
</evidence>
<feature type="domain" description="UMA" evidence="4">
    <location>
        <begin position="14"/>
        <end position="63"/>
    </location>
</feature>
<evidence type="ECO:0000313" key="5">
    <source>
        <dbReference type="EMBL" id="KAF2882770.1"/>
    </source>
</evidence>
<dbReference type="InterPro" id="IPR009060">
    <property type="entry name" value="UBA-like_sf"/>
</dbReference>
<accession>A0A8K0C866</accession>
<dbReference type="InterPro" id="IPR042575">
    <property type="entry name" value="UBAP1_C"/>
</dbReference>
<dbReference type="CDD" id="cd14316">
    <property type="entry name" value="UBA2_UBAP1_like"/>
    <property type="match status" value="1"/>
</dbReference>
<dbReference type="GO" id="GO:0043162">
    <property type="term" value="P:ubiquitin-dependent protein catabolic process via the multivesicular body sorting pathway"/>
    <property type="evidence" value="ECO:0007669"/>
    <property type="project" value="InterPro"/>
</dbReference>
<dbReference type="PROSITE" id="PS50030">
    <property type="entry name" value="UBA"/>
    <property type="match status" value="1"/>
</dbReference>
<evidence type="ECO:0008006" key="7">
    <source>
        <dbReference type="Google" id="ProtNLM"/>
    </source>
</evidence>
<keyword evidence="6" id="KW-1185">Reference proteome</keyword>
<evidence type="ECO:0000259" key="3">
    <source>
        <dbReference type="PROSITE" id="PS50030"/>
    </source>
</evidence>
<dbReference type="OrthoDB" id="2018023at2759"/>